<dbReference type="InterPro" id="IPR029062">
    <property type="entry name" value="Class_I_gatase-like"/>
</dbReference>
<feature type="signal peptide" evidence="1">
    <location>
        <begin position="1"/>
        <end position="23"/>
    </location>
</feature>
<name>A0A7C8NDC6_ORBOL</name>
<feature type="domain" description="DJ-1/PfpI" evidence="2">
    <location>
        <begin position="41"/>
        <end position="225"/>
    </location>
</feature>
<dbReference type="InterPro" id="IPR002818">
    <property type="entry name" value="DJ-1/PfpI"/>
</dbReference>
<evidence type="ECO:0000313" key="3">
    <source>
        <dbReference type="EMBL" id="KAF3104903.1"/>
    </source>
</evidence>
<accession>A0A7C8NDC6</accession>
<evidence type="ECO:0000256" key="1">
    <source>
        <dbReference type="SAM" id="SignalP"/>
    </source>
</evidence>
<keyword evidence="1" id="KW-0732">Signal</keyword>
<evidence type="ECO:0000259" key="2">
    <source>
        <dbReference type="Pfam" id="PF01965"/>
    </source>
</evidence>
<sequence>MLFPKPPLTLLTLLLTTADLTLSTSSPSPSQLSNRSKKFSIGIVLFPGFEPLDVIGPFEILQSVSAYYPQTISFIASQTGSITSRSPPHVMVPGQPPVNLDHLISVSLTATHTFATAPPLDILLIPGGMGNMVLVENNDTSIESFINSRYKSLSYLLSVCTGSVSLARSGVLKNKKATTNKSFWGWVTQFGKDIKWVPAARWTQDGKIWTSSGVAAGMDMTYAFLSKVYGRVGVVDNVMNAIEYAPHTDPKWDPFSVVWDVPGADPKRSLESCVKPVGF</sequence>
<reference evidence="5 6" key="1">
    <citation type="submission" date="2019-06" db="EMBL/GenBank/DDBJ databases">
        <authorList>
            <person name="Palmer J.M."/>
        </authorList>
    </citation>
    <scope>NUCLEOTIDE SEQUENCE [LARGE SCALE GENOMIC DNA]</scope>
    <source>
        <strain evidence="3 5">TWF102</strain>
        <strain evidence="4 6">TWF703</strain>
    </source>
</reference>
<dbReference type="PANTHER" id="PTHR43130">
    <property type="entry name" value="ARAC-FAMILY TRANSCRIPTIONAL REGULATOR"/>
    <property type="match status" value="1"/>
</dbReference>
<dbReference type="EMBL" id="WIQZ01000024">
    <property type="protein sequence ID" value="KAF3137883.1"/>
    <property type="molecule type" value="Genomic_DNA"/>
</dbReference>
<evidence type="ECO:0000313" key="5">
    <source>
        <dbReference type="Proteomes" id="UP000475325"/>
    </source>
</evidence>
<gene>
    <name evidence="3" type="ORF">TWF102_002668</name>
    <name evidence="4" type="ORF">TWF703_004854</name>
</gene>
<dbReference type="PANTHER" id="PTHR43130:SF15">
    <property type="entry name" value="THIJ_PFPI FAMILY PROTEIN (AFU_ORTHOLOGUE AFUA_5G14240)"/>
    <property type="match status" value="1"/>
</dbReference>
<dbReference type="AlphaFoldDB" id="A0A7C8NDC6"/>
<proteinExistence type="predicted"/>
<organism evidence="3 5">
    <name type="scientific">Orbilia oligospora</name>
    <name type="common">Nematode-trapping fungus</name>
    <name type="synonym">Arthrobotrys oligospora</name>
    <dbReference type="NCBI Taxonomy" id="2813651"/>
    <lineage>
        <taxon>Eukaryota</taxon>
        <taxon>Fungi</taxon>
        <taxon>Dikarya</taxon>
        <taxon>Ascomycota</taxon>
        <taxon>Pezizomycotina</taxon>
        <taxon>Orbiliomycetes</taxon>
        <taxon>Orbiliales</taxon>
        <taxon>Orbiliaceae</taxon>
        <taxon>Orbilia</taxon>
    </lineage>
</organism>
<dbReference type="InterPro" id="IPR052158">
    <property type="entry name" value="INH-QAR"/>
</dbReference>
<dbReference type="Gene3D" id="3.40.50.880">
    <property type="match status" value="1"/>
</dbReference>
<feature type="chain" id="PRO_5033586053" description="DJ-1/PfpI domain-containing protein" evidence="1">
    <location>
        <begin position="24"/>
        <end position="279"/>
    </location>
</feature>
<comment type="caution">
    <text evidence="3">The sequence shown here is derived from an EMBL/GenBank/DDBJ whole genome shotgun (WGS) entry which is preliminary data.</text>
</comment>
<dbReference type="SUPFAM" id="SSF52317">
    <property type="entry name" value="Class I glutamine amidotransferase-like"/>
    <property type="match status" value="1"/>
</dbReference>
<dbReference type="Proteomes" id="UP000480548">
    <property type="component" value="Unassembled WGS sequence"/>
</dbReference>
<dbReference type="EMBL" id="WIQW01000015">
    <property type="protein sequence ID" value="KAF3104903.1"/>
    <property type="molecule type" value="Genomic_DNA"/>
</dbReference>
<dbReference type="Proteomes" id="UP000475325">
    <property type="component" value="Unassembled WGS sequence"/>
</dbReference>
<protein>
    <recommendedName>
        <fullName evidence="2">DJ-1/PfpI domain-containing protein</fullName>
    </recommendedName>
</protein>
<dbReference type="Pfam" id="PF01965">
    <property type="entry name" value="DJ-1_PfpI"/>
    <property type="match status" value="1"/>
</dbReference>
<evidence type="ECO:0000313" key="6">
    <source>
        <dbReference type="Proteomes" id="UP000480548"/>
    </source>
</evidence>
<dbReference type="CDD" id="cd03139">
    <property type="entry name" value="GATase1_PfpI_2"/>
    <property type="match status" value="1"/>
</dbReference>
<evidence type="ECO:0000313" key="4">
    <source>
        <dbReference type="EMBL" id="KAF3137883.1"/>
    </source>
</evidence>